<evidence type="ECO:0000313" key="2">
    <source>
        <dbReference type="Proteomes" id="UP000292082"/>
    </source>
</evidence>
<gene>
    <name evidence="1" type="ORF">BD310DRAFT_364774</name>
</gene>
<organism evidence="1 2">
    <name type="scientific">Dichomitus squalens</name>
    <dbReference type="NCBI Taxonomy" id="114155"/>
    <lineage>
        <taxon>Eukaryota</taxon>
        <taxon>Fungi</taxon>
        <taxon>Dikarya</taxon>
        <taxon>Basidiomycota</taxon>
        <taxon>Agaricomycotina</taxon>
        <taxon>Agaricomycetes</taxon>
        <taxon>Polyporales</taxon>
        <taxon>Polyporaceae</taxon>
        <taxon>Dichomitus</taxon>
    </lineage>
</organism>
<keyword evidence="2" id="KW-1185">Reference proteome</keyword>
<dbReference type="AlphaFoldDB" id="A0A4Q9PZ97"/>
<reference evidence="1 2" key="1">
    <citation type="submission" date="2019-01" db="EMBL/GenBank/DDBJ databases">
        <title>Draft genome sequences of three monokaryotic isolates of the white-rot basidiomycete fungus Dichomitus squalens.</title>
        <authorList>
            <consortium name="DOE Joint Genome Institute"/>
            <person name="Lopez S.C."/>
            <person name="Andreopoulos B."/>
            <person name="Pangilinan J."/>
            <person name="Lipzen A."/>
            <person name="Riley R."/>
            <person name="Ahrendt S."/>
            <person name="Ng V."/>
            <person name="Barry K."/>
            <person name="Daum C."/>
            <person name="Grigoriev I.V."/>
            <person name="Hilden K.S."/>
            <person name="Makela M.R."/>
            <person name="de Vries R.P."/>
        </authorList>
    </citation>
    <scope>NUCLEOTIDE SEQUENCE [LARGE SCALE GENOMIC DNA]</scope>
    <source>
        <strain evidence="1 2">CBS 464.89</strain>
    </source>
</reference>
<name>A0A4Q9PZ97_9APHY</name>
<dbReference type="EMBL" id="ML145109">
    <property type="protein sequence ID" value="TBU59920.1"/>
    <property type="molecule type" value="Genomic_DNA"/>
</dbReference>
<dbReference type="Proteomes" id="UP000292082">
    <property type="component" value="Unassembled WGS sequence"/>
</dbReference>
<sequence length="115" mass="13008">MSVHGPAGLQIRFYRVCVRRAGDSRRTFRAGAFQVRASTLRCRVAMYSAARRSLAVKYKAPAIGRDFRCSAAMRNLDATLHRSYELGAVEETQNIATMDKLLRTFRDRTDPAHQS</sequence>
<accession>A0A4Q9PZ97</accession>
<protein>
    <submittedName>
        <fullName evidence="1">Uncharacterized protein</fullName>
    </submittedName>
</protein>
<evidence type="ECO:0000313" key="1">
    <source>
        <dbReference type="EMBL" id="TBU59920.1"/>
    </source>
</evidence>
<proteinExistence type="predicted"/>